<protein>
    <submittedName>
        <fullName evidence="2">Alanine--tRNA ligase</fullName>
    </submittedName>
</protein>
<keyword evidence="2" id="KW-0436">Ligase</keyword>
<name>A0A0A1XMB1_ZEUCU</name>
<accession>A0A0A1XMB1</accession>
<reference evidence="2" key="2">
    <citation type="journal article" date="2015" name="Gigascience">
        <title>Reconstructing a comprehensive transcriptome assembly of a white-pupal translocated strain of the pest fruit fly Bactrocera cucurbitae.</title>
        <authorList>
            <person name="Sim S.B."/>
            <person name="Calla B."/>
            <person name="Hall B."/>
            <person name="DeRego T."/>
            <person name="Geib S.M."/>
        </authorList>
    </citation>
    <scope>NUCLEOTIDE SEQUENCE</scope>
</reference>
<proteinExistence type="predicted"/>
<gene>
    <name evidence="2" type="primary">alaS_1</name>
    <name evidence="2" type="ORF">g.22068</name>
</gene>
<sequence length="249" mass="28829">MLKKNLLLAIGLLLLIQLTTCLPKPTSSESEEDNIIPHGTSTAMSSVSESAVPNGRKRLEANVFKGHINFLNFCLRRSNQIAKNVLADPSMNRIESQAMEYERNTLTKYVKDSKQALAMVLPADKNGRNDRFFFAMGKDFVLEDFNGFYRRRASTFEVLTPEQQVSWEALKKHGALEYNAEMKKRSKEFASHIVDEFDNYMKTLPAAEREKEKELYEVWDKYTKNKLEFDKVELGEKLFLELFQYESDK</sequence>
<feature type="signal peptide" evidence="1">
    <location>
        <begin position="1"/>
        <end position="21"/>
    </location>
</feature>
<evidence type="ECO:0000256" key="1">
    <source>
        <dbReference type="SAM" id="SignalP"/>
    </source>
</evidence>
<dbReference type="GO" id="GO:0016874">
    <property type="term" value="F:ligase activity"/>
    <property type="evidence" value="ECO:0007669"/>
    <property type="project" value="UniProtKB-KW"/>
</dbReference>
<reference evidence="2" key="1">
    <citation type="submission" date="2014-11" db="EMBL/GenBank/DDBJ databases">
        <authorList>
            <person name="Geib S."/>
        </authorList>
    </citation>
    <scope>NUCLEOTIDE SEQUENCE</scope>
</reference>
<organism evidence="2">
    <name type="scientific">Zeugodacus cucurbitae</name>
    <name type="common">Melon fruit fly</name>
    <name type="synonym">Bactrocera cucurbitae</name>
    <dbReference type="NCBI Taxonomy" id="28588"/>
    <lineage>
        <taxon>Eukaryota</taxon>
        <taxon>Metazoa</taxon>
        <taxon>Ecdysozoa</taxon>
        <taxon>Arthropoda</taxon>
        <taxon>Hexapoda</taxon>
        <taxon>Insecta</taxon>
        <taxon>Pterygota</taxon>
        <taxon>Neoptera</taxon>
        <taxon>Endopterygota</taxon>
        <taxon>Diptera</taxon>
        <taxon>Brachycera</taxon>
        <taxon>Muscomorpha</taxon>
        <taxon>Tephritoidea</taxon>
        <taxon>Tephritidae</taxon>
        <taxon>Zeugodacus</taxon>
        <taxon>Zeugodacus</taxon>
    </lineage>
</organism>
<evidence type="ECO:0000313" key="2">
    <source>
        <dbReference type="EMBL" id="JAD12097.1"/>
    </source>
</evidence>
<dbReference type="AlphaFoldDB" id="A0A0A1XMB1"/>
<dbReference type="EMBL" id="GBXI01002195">
    <property type="protein sequence ID" value="JAD12097.1"/>
    <property type="molecule type" value="Transcribed_RNA"/>
</dbReference>
<keyword evidence="1" id="KW-0732">Signal</keyword>
<feature type="chain" id="PRO_5001983808" evidence="1">
    <location>
        <begin position="22"/>
        <end position="249"/>
    </location>
</feature>